<dbReference type="HAMAP" id="MF_00077">
    <property type="entry name" value="tRNA_methyltr_aTrm56"/>
    <property type="match status" value="1"/>
</dbReference>
<evidence type="ECO:0000256" key="13">
    <source>
        <dbReference type="ARBA" id="ARBA00047792"/>
    </source>
</evidence>
<keyword evidence="11 14" id="KW-0819">tRNA processing</keyword>
<keyword evidence="16" id="KW-1185">Reference proteome</keyword>
<evidence type="ECO:0000313" key="15">
    <source>
        <dbReference type="EMBL" id="EET90192.1"/>
    </source>
</evidence>
<keyword evidence="9 14" id="KW-0808">Transferase</keyword>
<dbReference type="InterPro" id="IPR002845">
    <property type="entry name" value="tRNA_mtfrase_aTrm56"/>
</dbReference>
<comment type="subcellular location">
    <subcellularLocation>
        <location evidence="2 14">Cytoplasm</location>
    </subcellularLocation>
</comment>
<dbReference type="CDD" id="cd18083">
    <property type="entry name" value="aTrm56-like"/>
    <property type="match status" value="1"/>
</dbReference>
<accession>C7DHU0</accession>
<keyword evidence="10 14" id="KW-0949">S-adenosyl-L-methionine</keyword>
<dbReference type="SUPFAM" id="SSF75217">
    <property type="entry name" value="alpha/beta knot"/>
    <property type="match status" value="1"/>
</dbReference>
<evidence type="ECO:0000256" key="12">
    <source>
        <dbReference type="ARBA" id="ARBA00029826"/>
    </source>
</evidence>
<evidence type="ECO:0000256" key="2">
    <source>
        <dbReference type="ARBA" id="ARBA00004496"/>
    </source>
</evidence>
<evidence type="ECO:0000256" key="5">
    <source>
        <dbReference type="ARBA" id="ARBA00012624"/>
    </source>
</evidence>
<sequence length="191" mass="21182">MHNKCFNIWLRFHIMAESMGKIYVLRIGHRPKRDVRITTHVGLVSRAFGADGFILEGDDPKVVESISKVLTKWGGRDFEVGAVEDAKAYVEKWKAGGGAVAHLTMYGLNISGLDLGAMRKRDLLIVAGAEKVDRWYYDNADYNIAIGNQPHSEVAAVAIMLDRLGNGLELDRTFTGGRLRIIGQARGKKVE</sequence>
<reference evidence="15 16" key="2">
    <citation type="journal article" date="2010" name="Proc. Natl. Acad. Sci. U.S.A.">
        <title>Enigmatic, ultrasmall, uncultivated Archaea.</title>
        <authorList>
            <person name="Baker B.J."/>
            <person name="Comolli L.R."/>
            <person name="Dick G.J."/>
            <person name="Hauser L.J."/>
            <person name="Hyatt D."/>
            <person name="Dill B.D."/>
            <person name="Land M.L."/>
            <person name="Verberkmoes N.C."/>
            <person name="Hettich R.L."/>
            <person name="Banfield J.F."/>
        </authorList>
    </citation>
    <scope>NUCLEOTIDE SEQUENCE [LARGE SCALE GENOMIC DNA]</scope>
    <source>
        <strain evidence="15">ARMAN-2</strain>
    </source>
</reference>
<dbReference type="Proteomes" id="UP000332487">
    <property type="component" value="Unassembled WGS sequence"/>
</dbReference>
<dbReference type="EMBL" id="GG697240">
    <property type="protein sequence ID" value="EET90192.1"/>
    <property type="molecule type" value="Genomic_DNA"/>
</dbReference>
<dbReference type="AlphaFoldDB" id="C7DHU0"/>
<feature type="binding site" evidence="14">
    <location>
        <begin position="128"/>
        <end position="132"/>
    </location>
    <ligand>
        <name>S-adenosyl-L-methionine</name>
        <dbReference type="ChEBI" id="CHEBI:59789"/>
    </ligand>
</feature>
<evidence type="ECO:0000256" key="4">
    <source>
        <dbReference type="ARBA" id="ARBA00011738"/>
    </source>
</evidence>
<dbReference type="PANTHER" id="PTHR42197">
    <property type="entry name" value="TRNA (CYTIDINE(56)-2'-O)-METHYLTRANSFERASE"/>
    <property type="match status" value="1"/>
</dbReference>
<proteinExistence type="inferred from homology"/>
<feature type="binding site" evidence="14">
    <location>
        <position position="103"/>
    </location>
    <ligand>
        <name>S-adenosyl-L-methionine</name>
        <dbReference type="ChEBI" id="CHEBI:59789"/>
    </ligand>
</feature>
<feature type="binding site" evidence="14">
    <location>
        <begin position="146"/>
        <end position="153"/>
    </location>
    <ligand>
        <name>S-adenosyl-L-methionine</name>
        <dbReference type="ChEBI" id="CHEBI:59789"/>
    </ligand>
</feature>
<keyword evidence="7 14" id="KW-0963">Cytoplasm</keyword>
<dbReference type="PIRSF" id="PIRSF016123">
    <property type="entry name" value="UCP016123"/>
    <property type="match status" value="1"/>
</dbReference>
<evidence type="ECO:0000256" key="6">
    <source>
        <dbReference type="ARBA" id="ARBA00013709"/>
    </source>
</evidence>
<dbReference type="GO" id="GO:0106059">
    <property type="term" value="F:tRNA (cytidine(56)-2'-O)-methyltransferase activity"/>
    <property type="evidence" value="ECO:0007669"/>
    <property type="project" value="UniProtKB-EC"/>
</dbReference>
<evidence type="ECO:0000256" key="8">
    <source>
        <dbReference type="ARBA" id="ARBA00022603"/>
    </source>
</evidence>
<dbReference type="GO" id="GO:0005737">
    <property type="term" value="C:cytoplasm"/>
    <property type="evidence" value="ECO:0007669"/>
    <property type="project" value="UniProtKB-SubCell"/>
</dbReference>
<evidence type="ECO:0000256" key="10">
    <source>
        <dbReference type="ARBA" id="ARBA00022691"/>
    </source>
</evidence>
<evidence type="ECO:0000256" key="7">
    <source>
        <dbReference type="ARBA" id="ARBA00022490"/>
    </source>
</evidence>
<comment type="catalytic activity">
    <reaction evidence="13 14">
        <text>cytidine(56) in tRNA + S-adenosyl-L-methionine = 2'-O-methylcytidine(56) in tRNA + S-adenosyl-L-homocysteine + H(+)</text>
        <dbReference type="Rhea" id="RHEA:42968"/>
        <dbReference type="Rhea" id="RHEA-COMP:10308"/>
        <dbReference type="Rhea" id="RHEA-COMP:10309"/>
        <dbReference type="ChEBI" id="CHEBI:15378"/>
        <dbReference type="ChEBI" id="CHEBI:57856"/>
        <dbReference type="ChEBI" id="CHEBI:59789"/>
        <dbReference type="ChEBI" id="CHEBI:74495"/>
        <dbReference type="ChEBI" id="CHEBI:82748"/>
        <dbReference type="EC" id="2.1.1.206"/>
    </reaction>
</comment>
<dbReference type="InterPro" id="IPR029028">
    <property type="entry name" value="Alpha/beta_knot_MTases"/>
</dbReference>
<gene>
    <name evidence="15" type="ORF">UNLARM2_0631</name>
</gene>
<dbReference type="Gene3D" id="3.40.1280.10">
    <property type="match status" value="1"/>
</dbReference>
<dbReference type="PANTHER" id="PTHR42197:SF1">
    <property type="entry name" value="TRNA (CYTIDINE(56)-2'-O)-METHYLTRANSFERASE"/>
    <property type="match status" value="1"/>
</dbReference>
<reference evidence="15 16" key="1">
    <citation type="journal article" date="2009" name="Genome Biol.">
        <title>Community-wide analysis of microbial genome sequence signatures.</title>
        <authorList>
            <person name="Dick G.J."/>
            <person name="Andersson A.F."/>
            <person name="Baker B.J."/>
            <person name="Simmons S.L."/>
            <person name="Thomas B.C."/>
            <person name="Yelton A.P."/>
            <person name="Banfield J.F."/>
        </authorList>
    </citation>
    <scope>NUCLEOTIDE SEQUENCE [LARGE SCALE GENOMIC DNA]</scope>
    <source>
        <strain evidence="15">ARMAN-2</strain>
    </source>
</reference>
<comment type="subunit">
    <text evidence="4 14">Homodimer.</text>
</comment>
<dbReference type="GO" id="GO:0002128">
    <property type="term" value="P:tRNA nucleoside ribose methylation"/>
    <property type="evidence" value="ECO:0007669"/>
    <property type="project" value="UniProtKB-UniRule"/>
</dbReference>
<protein>
    <recommendedName>
        <fullName evidence="6 14">tRNA (cytidine(56)-2'-O)-methyltransferase</fullName>
        <ecNumber evidence="5 14">2.1.1.206</ecNumber>
    </recommendedName>
    <alternativeName>
        <fullName evidence="12 14">tRNA ribose 2'-O-methyltransferase aTrm56</fullName>
    </alternativeName>
</protein>
<evidence type="ECO:0000256" key="1">
    <source>
        <dbReference type="ARBA" id="ARBA00003959"/>
    </source>
</evidence>
<dbReference type="Pfam" id="PF01994">
    <property type="entry name" value="Trm56"/>
    <property type="match status" value="1"/>
</dbReference>
<dbReference type="EC" id="2.1.1.206" evidence="5 14"/>
<organism evidence="15 16">
    <name type="scientific">Candidatus Micrarchaeum acidiphilum ARMAN-2</name>
    <dbReference type="NCBI Taxonomy" id="425595"/>
    <lineage>
        <taxon>Archaea</taxon>
        <taxon>Candidatus Micrarchaeota</taxon>
        <taxon>Candidatus Micrarchaeia</taxon>
        <taxon>Candidatus Micrarchaeales</taxon>
        <taxon>Candidatus Micrarchaeaceae</taxon>
        <taxon>Candidatus Micrarchaeum</taxon>
    </lineage>
</organism>
<evidence type="ECO:0000256" key="14">
    <source>
        <dbReference type="HAMAP-Rule" id="MF_00077"/>
    </source>
</evidence>
<evidence type="ECO:0000256" key="3">
    <source>
        <dbReference type="ARBA" id="ARBA00010324"/>
    </source>
</evidence>
<evidence type="ECO:0000256" key="9">
    <source>
        <dbReference type="ARBA" id="ARBA00022679"/>
    </source>
</evidence>
<name>C7DHU0_MICA2</name>
<evidence type="ECO:0000256" key="11">
    <source>
        <dbReference type="ARBA" id="ARBA00022694"/>
    </source>
</evidence>
<dbReference type="InterPro" id="IPR029026">
    <property type="entry name" value="tRNA_m1G_MTases_N"/>
</dbReference>
<comment type="similarity">
    <text evidence="3 14">Belongs to the aTrm56 family.</text>
</comment>
<comment type="function">
    <text evidence="1 14">Specifically catalyzes the AdoMet-dependent 2'-O-ribose methylation of cytidine at position 56 in tRNAs.</text>
</comment>
<evidence type="ECO:0000313" key="16">
    <source>
        <dbReference type="Proteomes" id="UP000332487"/>
    </source>
</evidence>
<keyword evidence="8 14" id="KW-0489">Methyltransferase</keyword>